<comment type="similarity">
    <text evidence="2">Belongs to the major facilitator superfamily. Monocarboxylate porter (TC 2.A.1.13) family.</text>
</comment>
<gene>
    <name evidence="6" type="ORF">H4R18_005647</name>
</gene>
<feature type="transmembrane region" description="Helical" evidence="4">
    <location>
        <begin position="201"/>
        <end position="220"/>
    </location>
</feature>
<comment type="subcellular location">
    <subcellularLocation>
        <location evidence="1">Membrane</location>
        <topology evidence="1">Multi-pass membrane protein</topology>
    </subcellularLocation>
</comment>
<dbReference type="InterPro" id="IPR050327">
    <property type="entry name" value="Proton-linked_MCT"/>
</dbReference>
<proteinExistence type="inferred from homology"/>
<dbReference type="AlphaFoldDB" id="A0A9W8LCZ5"/>
<dbReference type="Gene3D" id="1.20.1250.20">
    <property type="entry name" value="MFS general substrate transporter like domains"/>
    <property type="match status" value="2"/>
</dbReference>
<sequence>MSTVHTSDSHMALSKEPSTDRSVANQSGSTAAEKPPPVPGIPDAVLHVEECRPEPRWWENKPLEKPLDGFYGWMVVLSGFFMLMFSMGCTNSYGEYQTYYHLHLFPSEKMSTLSWIGTLQFAMANLAAPLAGILCERLETRLVAFSGGLVMGLSLVIASFCVDTPWKLIVTQGIVFGLGAALVFIPSVSIPSQWFNKHRPLAVGVAVSGSGIGGLWLTPATRAMIDNLGPGWALRITGIMLFAANTAVAPLMRNRIKVQSRTKVLDLSILREARFIFISVGSFCALAAYFTPLFSLPSFAVQVAGKSSSFGTNLLTIFNAASTVGRIATGQIAGSMGNINVLVVCTVLSSLSILVLWLPFQTGGTLIACAIVYGLVCGGVISLIPVIMANVWGVERISTTIGILYLANFAGTLVGAPSSGAILDNIGHRTNFRPTIVFSGVFMLCASAFFAALRFSMDWNPFARI</sequence>
<dbReference type="CDD" id="cd17352">
    <property type="entry name" value="MFS_MCT_SLC16"/>
    <property type="match status" value="1"/>
</dbReference>
<feature type="transmembrane region" description="Helical" evidence="4">
    <location>
        <begin position="113"/>
        <end position="135"/>
    </location>
</feature>
<feature type="transmembrane region" description="Helical" evidence="4">
    <location>
        <begin position="70"/>
        <end position="93"/>
    </location>
</feature>
<dbReference type="GO" id="GO:0022857">
    <property type="term" value="F:transmembrane transporter activity"/>
    <property type="evidence" value="ECO:0007669"/>
    <property type="project" value="InterPro"/>
</dbReference>
<evidence type="ECO:0000256" key="3">
    <source>
        <dbReference type="SAM" id="MobiDB-lite"/>
    </source>
</evidence>
<dbReference type="PANTHER" id="PTHR11360:SF284">
    <property type="entry name" value="EG:103B4.3 PROTEIN-RELATED"/>
    <property type="match status" value="1"/>
</dbReference>
<evidence type="ECO:0000313" key="6">
    <source>
        <dbReference type="EMBL" id="KAJ2776478.1"/>
    </source>
</evidence>
<feature type="domain" description="Major facilitator superfamily (MFS) profile" evidence="5">
    <location>
        <begin position="274"/>
        <end position="465"/>
    </location>
</feature>
<evidence type="ECO:0000256" key="1">
    <source>
        <dbReference type="ARBA" id="ARBA00004141"/>
    </source>
</evidence>
<feature type="transmembrane region" description="Helical" evidence="4">
    <location>
        <begin position="168"/>
        <end position="189"/>
    </location>
</feature>
<feature type="region of interest" description="Disordered" evidence="3">
    <location>
        <begin position="1"/>
        <end position="43"/>
    </location>
</feature>
<feature type="transmembrane region" description="Helical" evidence="4">
    <location>
        <begin position="365"/>
        <end position="391"/>
    </location>
</feature>
<keyword evidence="4" id="KW-0812">Transmembrane</keyword>
<comment type="caution">
    <text evidence="6">The sequence shown here is derived from an EMBL/GenBank/DDBJ whole genome shotgun (WGS) entry which is preliminary data.</text>
</comment>
<dbReference type="InterPro" id="IPR020846">
    <property type="entry name" value="MFS_dom"/>
</dbReference>
<dbReference type="EMBL" id="JANBUL010000358">
    <property type="protein sequence ID" value="KAJ2776478.1"/>
    <property type="molecule type" value="Genomic_DNA"/>
</dbReference>
<accession>A0A9W8LCZ5</accession>
<evidence type="ECO:0000313" key="7">
    <source>
        <dbReference type="Proteomes" id="UP001140217"/>
    </source>
</evidence>
<dbReference type="InterPro" id="IPR011701">
    <property type="entry name" value="MFS"/>
</dbReference>
<dbReference type="OrthoDB" id="6509908at2759"/>
<feature type="transmembrane region" description="Helical" evidence="4">
    <location>
        <begin position="273"/>
        <end position="290"/>
    </location>
</feature>
<reference evidence="6" key="1">
    <citation type="submission" date="2022-07" db="EMBL/GenBank/DDBJ databases">
        <title>Phylogenomic reconstructions and comparative analyses of Kickxellomycotina fungi.</title>
        <authorList>
            <person name="Reynolds N.K."/>
            <person name="Stajich J.E."/>
            <person name="Barry K."/>
            <person name="Grigoriev I.V."/>
            <person name="Crous P."/>
            <person name="Smith M.E."/>
        </authorList>
    </citation>
    <scope>NUCLEOTIDE SEQUENCE</scope>
    <source>
        <strain evidence="6">NBRC 105414</strain>
    </source>
</reference>
<dbReference type="Pfam" id="PF07690">
    <property type="entry name" value="MFS_1"/>
    <property type="match status" value="1"/>
</dbReference>
<protein>
    <recommendedName>
        <fullName evidence="5">Major facilitator superfamily (MFS) profile domain-containing protein</fullName>
    </recommendedName>
</protein>
<name>A0A9W8LCZ5_9FUNG</name>
<feature type="transmembrane region" description="Helical" evidence="4">
    <location>
        <begin position="310"/>
        <end position="329"/>
    </location>
</feature>
<keyword evidence="4" id="KW-1133">Transmembrane helix</keyword>
<dbReference type="InterPro" id="IPR036259">
    <property type="entry name" value="MFS_trans_sf"/>
</dbReference>
<feature type="compositionally biased region" description="Polar residues" evidence="3">
    <location>
        <begin position="20"/>
        <end position="30"/>
    </location>
</feature>
<feature type="transmembrane region" description="Helical" evidence="4">
    <location>
        <begin position="403"/>
        <end position="423"/>
    </location>
</feature>
<dbReference type="GO" id="GO:0016020">
    <property type="term" value="C:membrane"/>
    <property type="evidence" value="ECO:0007669"/>
    <property type="project" value="UniProtKB-SubCell"/>
</dbReference>
<feature type="transmembrane region" description="Helical" evidence="4">
    <location>
        <begin position="232"/>
        <end position="252"/>
    </location>
</feature>
<evidence type="ECO:0000256" key="2">
    <source>
        <dbReference type="ARBA" id="ARBA00006727"/>
    </source>
</evidence>
<organism evidence="6 7">
    <name type="scientific">Coemansia javaensis</name>
    <dbReference type="NCBI Taxonomy" id="2761396"/>
    <lineage>
        <taxon>Eukaryota</taxon>
        <taxon>Fungi</taxon>
        <taxon>Fungi incertae sedis</taxon>
        <taxon>Zoopagomycota</taxon>
        <taxon>Kickxellomycotina</taxon>
        <taxon>Kickxellomycetes</taxon>
        <taxon>Kickxellales</taxon>
        <taxon>Kickxellaceae</taxon>
        <taxon>Coemansia</taxon>
    </lineage>
</organism>
<keyword evidence="7" id="KW-1185">Reference proteome</keyword>
<dbReference type="SUPFAM" id="SSF103473">
    <property type="entry name" value="MFS general substrate transporter"/>
    <property type="match status" value="1"/>
</dbReference>
<feature type="transmembrane region" description="Helical" evidence="4">
    <location>
        <begin position="341"/>
        <end position="359"/>
    </location>
</feature>
<evidence type="ECO:0000259" key="5">
    <source>
        <dbReference type="PROSITE" id="PS50850"/>
    </source>
</evidence>
<dbReference type="PANTHER" id="PTHR11360">
    <property type="entry name" value="MONOCARBOXYLATE TRANSPORTER"/>
    <property type="match status" value="1"/>
</dbReference>
<feature type="transmembrane region" description="Helical" evidence="4">
    <location>
        <begin position="142"/>
        <end position="162"/>
    </location>
</feature>
<dbReference type="PROSITE" id="PS50850">
    <property type="entry name" value="MFS"/>
    <property type="match status" value="1"/>
</dbReference>
<evidence type="ECO:0000256" key="4">
    <source>
        <dbReference type="SAM" id="Phobius"/>
    </source>
</evidence>
<dbReference type="Proteomes" id="UP001140217">
    <property type="component" value="Unassembled WGS sequence"/>
</dbReference>
<feature type="transmembrane region" description="Helical" evidence="4">
    <location>
        <begin position="435"/>
        <end position="455"/>
    </location>
</feature>
<keyword evidence="4" id="KW-0472">Membrane</keyword>